<evidence type="ECO:0000313" key="4">
    <source>
        <dbReference type="Proteomes" id="UP001341840"/>
    </source>
</evidence>
<protein>
    <recommendedName>
        <fullName evidence="2">PB1-like domain-containing protein</fullName>
    </recommendedName>
</protein>
<accession>A0ABU6ZKQ0</accession>
<organism evidence="3 4">
    <name type="scientific">Stylosanthes scabra</name>
    <dbReference type="NCBI Taxonomy" id="79078"/>
    <lineage>
        <taxon>Eukaryota</taxon>
        <taxon>Viridiplantae</taxon>
        <taxon>Streptophyta</taxon>
        <taxon>Embryophyta</taxon>
        <taxon>Tracheophyta</taxon>
        <taxon>Spermatophyta</taxon>
        <taxon>Magnoliopsida</taxon>
        <taxon>eudicotyledons</taxon>
        <taxon>Gunneridae</taxon>
        <taxon>Pentapetalae</taxon>
        <taxon>rosids</taxon>
        <taxon>fabids</taxon>
        <taxon>Fabales</taxon>
        <taxon>Fabaceae</taxon>
        <taxon>Papilionoideae</taxon>
        <taxon>50 kb inversion clade</taxon>
        <taxon>dalbergioids sensu lato</taxon>
        <taxon>Dalbergieae</taxon>
        <taxon>Pterocarpus clade</taxon>
        <taxon>Stylosanthes</taxon>
    </lineage>
</organism>
<feature type="region of interest" description="Disordered" evidence="1">
    <location>
        <begin position="83"/>
        <end position="168"/>
    </location>
</feature>
<comment type="caution">
    <text evidence="3">The sequence shown here is derived from an EMBL/GenBank/DDBJ whole genome shotgun (WGS) entry which is preliminary data.</text>
</comment>
<feature type="domain" description="PB1-like" evidence="2">
    <location>
        <begin position="1"/>
        <end position="57"/>
    </location>
</feature>
<dbReference type="InterPro" id="IPR058594">
    <property type="entry name" value="PB1-like_dom_pln"/>
</dbReference>
<feature type="compositionally biased region" description="Polar residues" evidence="1">
    <location>
        <begin position="130"/>
        <end position="146"/>
    </location>
</feature>
<keyword evidence="4" id="KW-1185">Reference proteome</keyword>
<evidence type="ECO:0000259" key="2">
    <source>
        <dbReference type="Pfam" id="PF26130"/>
    </source>
</evidence>
<evidence type="ECO:0000256" key="1">
    <source>
        <dbReference type="SAM" id="MobiDB-lite"/>
    </source>
</evidence>
<sequence>MDGFVVPVFHHGGRFERCVNGDRYYVDGKVERFDAMDVDFVFKKALEEFAKELGNSTFFWNMMLQDPVERPILNLPTPHAPLSTPSFNPMNRPFRPKQRIFRTPPTSLNTEVPPEPAPQVAPPPNPSNPDAISTETLAAASGTTASRLFRHIPTPRFKAPNQDAINEG</sequence>
<dbReference type="Proteomes" id="UP001341840">
    <property type="component" value="Unassembled WGS sequence"/>
</dbReference>
<proteinExistence type="predicted"/>
<dbReference type="Pfam" id="PF26130">
    <property type="entry name" value="PB1-like"/>
    <property type="match status" value="1"/>
</dbReference>
<feature type="compositionally biased region" description="Pro residues" evidence="1">
    <location>
        <begin position="113"/>
        <end position="127"/>
    </location>
</feature>
<dbReference type="EMBL" id="JASCZI010272507">
    <property type="protein sequence ID" value="MED6222520.1"/>
    <property type="molecule type" value="Genomic_DNA"/>
</dbReference>
<name>A0ABU6ZKQ0_9FABA</name>
<gene>
    <name evidence="3" type="ORF">PIB30_065196</name>
</gene>
<evidence type="ECO:0000313" key="3">
    <source>
        <dbReference type="EMBL" id="MED6222520.1"/>
    </source>
</evidence>
<reference evidence="3 4" key="1">
    <citation type="journal article" date="2023" name="Plants (Basel)">
        <title>Bridging the Gap: Combining Genomics and Transcriptomics Approaches to Understand Stylosanthes scabra, an Orphan Legume from the Brazilian Caatinga.</title>
        <authorList>
            <person name="Ferreira-Neto J.R.C."/>
            <person name="da Silva M.D."/>
            <person name="Binneck E."/>
            <person name="de Melo N.F."/>
            <person name="da Silva R.H."/>
            <person name="de Melo A.L.T.M."/>
            <person name="Pandolfi V."/>
            <person name="Bustamante F.O."/>
            <person name="Brasileiro-Vidal A.C."/>
            <person name="Benko-Iseppon A.M."/>
        </authorList>
    </citation>
    <scope>NUCLEOTIDE SEQUENCE [LARGE SCALE GENOMIC DNA]</scope>
    <source>
        <tissue evidence="3">Leaves</tissue>
    </source>
</reference>